<dbReference type="Gene3D" id="3.40.30.10">
    <property type="entry name" value="Glutaredoxin"/>
    <property type="match status" value="1"/>
</dbReference>
<keyword evidence="2" id="KW-1185">Reference proteome</keyword>
<accession>A0A8B6EXT1</accession>
<organism evidence="1 2">
    <name type="scientific">Mytilus galloprovincialis</name>
    <name type="common">Mediterranean mussel</name>
    <dbReference type="NCBI Taxonomy" id="29158"/>
    <lineage>
        <taxon>Eukaryota</taxon>
        <taxon>Metazoa</taxon>
        <taxon>Spiralia</taxon>
        <taxon>Lophotrochozoa</taxon>
        <taxon>Mollusca</taxon>
        <taxon>Bivalvia</taxon>
        <taxon>Autobranchia</taxon>
        <taxon>Pteriomorphia</taxon>
        <taxon>Mytilida</taxon>
        <taxon>Mytiloidea</taxon>
        <taxon>Mytilidae</taxon>
        <taxon>Mytilinae</taxon>
        <taxon>Mytilus</taxon>
    </lineage>
</organism>
<dbReference type="Proteomes" id="UP000596742">
    <property type="component" value="Unassembled WGS sequence"/>
</dbReference>
<dbReference type="OrthoDB" id="40334at2759"/>
<evidence type="ECO:0000313" key="2">
    <source>
        <dbReference type="Proteomes" id="UP000596742"/>
    </source>
</evidence>
<evidence type="ECO:0000313" key="1">
    <source>
        <dbReference type="EMBL" id="VDI41748.1"/>
    </source>
</evidence>
<gene>
    <name evidence="1" type="ORF">MGAL_10B085438</name>
</gene>
<comment type="caution">
    <text evidence="1">The sequence shown here is derived from an EMBL/GenBank/DDBJ whole genome shotgun (WGS) entry which is preliminary data.</text>
</comment>
<dbReference type="EMBL" id="UYJE01005939">
    <property type="protein sequence ID" value="VDI41748.1"/>
    <property type="molecule type" value="Genomic_DNA"/>
</dbReference>
<reference evidence="1" key="1">
    <citation type="submission" date="2018-11" db="EMBL/GenBank/DDBJ databases">
        <authorList>
            <person name="Alioto T."/>
            <person name="Alioto T."/>
        </authorList>
    </citation>
    <scope>NUCLEOTIDE SEQUENCE</scope>
</reference>
<dbReference type="AlphaFoldDB" id="A0A8B6EXT1"/>
<protein>
    <submittedName>
        <fullName evidence="1">Uncharacterized protein</fullName>
    </submittedName>
</protein>
<name>A0A8B6EXT1_MYTGA</name>
<sequence length="131" mass="14780">MKIQAFRQIESTLTQNDIRLVFISNSTPYNYRIVRLTHAVEGRFRTVPIVSGLRKYGMKGVTEGIKLGYETGHLAGDSWQQGGTVILDTEANIKYVHVEEHPADWPDMEKVLPLIGIQNTSIDYKKAVSDC</sequence>
<proteinExistence type="predicted"/>